<dbReference type="SUPFAM" id="SSF51735">
    <property type="entry name" value="NAD(P)-binding Rossmann-fold domains"/>
    <property type="match status" value="1"/>
</dbReference>
<dbReference type="EC" id="1.1.1.-" evidence="4"/>
<evidence type="ECO:0000256" key="1">
    <source>
        <dbReference type="ARBA" id="ARBA00006484"/>
    </source>
</evidence>
<dbReference type="Proteomes" id="UP001603978">
    <property type="component" value="Unassembled WGS sequence"/>
</dbReference>
<dbReference type="PRINTS" id="PR00081">
    <property type="entry name" value="GDHRDH"/>
</dbReference>
<evidence type="ECO:0000313" key="5">
    <source>
        <dbReference type="Proteomes" id="UP001603978"/>
    </source>
</evidence>
<protein>
    <submittedName>
        <fullName evidence="4">SDR family NAD(P)-dependent oxidoreductase</fullName>
        <ecNumber evidence="4">1.1.1.-</ecNumber>
    </submittedName>
</protein>
<name>A0ABW7AQ52_9ACTN</name>
<evidence type="ECO:0000259" key="3">
    <source>
        <dbReference type="SMART" id="SM00822"/>
    </source>
</evidence>
<dbReference type="PANTHER" id="PTHR42879">
    <property type="entry name" value="3-OXOACYL-(ACYL-CARRIER-PROTEIN) REDUCTASE"/>
    <property type="match status" value="1"/>
</dbReference>
<keyword evidence="5" id="KW-1185">Reference proteome</keyword>
<reference evidence="4 5" key="1">
    <citation type="submission" date="2024-10" db="EMBL/GenBank/DDBJ databases">
        <authorList>
            <person name="Topkara A.R."/>
            <person name="Saygin H."/>
        </authorList>
    </citation>
    <scope>NUCLEOTIDE SEQUENCE [LARGE SCALE GENOMIC DNA]</scope>
    <source>
        <strain evidence="4 5">M3C6</strain>
    </source>
</reference>
<keyword evidence="4" id="KW-0560">Oxidoreductase</keyword>
<dbReference type="InterPro" id="IPR050259">
    <property type="entry name" value="SDR"/>
</dbReference>
<dbReference type="SMART" id="SM00822">
    <property type="entry name" value="PKS_KR"/>
    <property type="match status" value="1"/>
</dbReference>
<dbReference type="EMBL" id="JBICRM010000037">
    <property type="protein sequence ID" value="MFG1709501.1"/>
    <property type="molecule type" value="Genomic_DNA"/>
</dbReference>
<evidence type="ECO:0000256" key="2">
    <source>
        <dbReference type="RuleBase" id="RU000363"/>
    </source>
</evidence>
<feature type="domain" description="Ketoreductase" evidence="3">
    <location>
        <begin position="8"/>
        <end position="184"/>
    </location>
</feature>
<dbReference type="GO" id="GO:0016491">
    <property type="term" value="F:oxidoreductase activity"/>
    <property type="evidence" value="ECO:0007669"/>
    <property type="project" value="UniProtKB-KW"/>
</dbReference>
<dbReference type="Gene3D" id="3.40.50.720">
    <property type="entry name" value="NAD(P)-binding Rossmann-like Domain"/>
    <property type="match status" value="1"/>
</dbReference>
<organism evidence="4 5">
    <name type="scientific">Nonomuraea marmarensis</name>
    <dbReference type="NCBI Taxonomy" id="3351344"/>
    <lineage>
        <taxon>Bacteria</taxon>
        <taxon>Bacillati</taxon>
        <taxon>Actinomycetota</taxon>
        <taxon>Actinomycetes</taxon>
        <taxon>Streptosporangiales</taxon>
        <taxon>Streptosporangiaceae</taxon>
        <taxon>Nonomuraea</taxon>
    </lineage>
</organism>
<dbReference type="InterPro" id="IPR057326">
    <property type="entry name" value="KR_dom"/>
</dbReference>
<dbReference type="PRINTS" id="PR00080">
    <property type="entry name" value="SDRFAMILY"/>
</dbReference>
<comment type="similarity">
    <text evidence="1 2">Belongs to the short-chain dehydrogenases/reductases (SDR) family.</text>
</comment>
<dbReference type="InterPro" id="IPR036291">
    <property type="entry name" value="NAD(P)-bd_dom_sf"/>
</dbReference>
<dbReference type="RefSeq" id="WP_393174339.1">
    <property type="nucleotide sequence ID" value="NZ_JBICRM010000037.1"/>
</dbReference>
<gene>
    <name evidence="4" type="ORF">ACFLIM_40565</name>
</gene>
<accession>A0ABW7AQ52</accession>
<sequence length="257" mass="27037">MKIDLSGRTALITGSTSGIGEATAQALAGAGADVVINGREPDSVAQTAKRLGVGGIAADVGTAEGVAALIEQLADVDILVNNVGIFVTRPVFEISDEEWMRIYEVNVMSGVRLARHYTPRMADRRWGRVIFVSSEAGVQTPADMVHYGMTKTAQLALSRGMAHQVAGTGVTVNSVLPGPTISDGVRRMWAELYPGLEPAEQERRFVAEGRAAGSLLGRLIRPEEVASLIAYVASERSSATTGAALRVDGGLIPTIIP</sequence>
<dbReference type="CDD" id="cd05233">
    <property type="entry name" value="SDR_c"/>
    <property type="match status" value="1"/>
</dbReference>
<comment type="caution">
    <text evidence="4">The sequence shown here is derived from an EMBL/GenBank/DDBJ whole genome shotgun (WGS) entry which is preliminary data.</text>
</comment>
<dbReference type="Pfam" id="PF00106">
    <property type="entry name" value="adh_short"/>
    <property type="match status" value="1"/>
</dbReference>
<dbReference type="InterPro" id="IPR002347">
    <property type="entry name" value="SDR_fam"/>
</dbReference>
<proteinExistence type="inferred from homology"/>
<evidence type="ECO:0000313" key="4">
    <source>
        <dbReference type="EMBL" id="MFG1709501.1"/>
    </source>
</evidence>